<reference evidence="1" key="1">
    <citation type="submission" date="2021-01" db="EMBL/GenBank/DDBJ databases">
        <authorList>
            <person name="Lovell J.T."/>
            <person name="Bentley N."/>
            <person name="Bhattarai G."/>
            <person name="Jenkins J.W."/>
            <person name="Sreedasyam A."/>
            <person name="Alarcon Y."/>
            <person name="Bock C."/>
            <person name="Boston L."/>
            <person name="Carlson J."/>
            <person name="Cervantes K."/>
            <person name="Clermont K."/>
            <person name="Krom N."/>
            <person name="Kubenka K."/>
            <person name="Mamidi S."/>
            <person name="Mattison C."/>
            <person name="Monteros M."/>
            <person name="Pisani C."/>
            <person name="Plott C."/>
            <person name="Rajasekar S."/>
            <person name="Rhein H.S."/>
            <person name="Rohla C."/>
            <person name="Song M."/>
            <person name="Hilaire R.S."/>
            <person name="Shu S."/>
            <person name="Wells L."/>
            <person name="Wang X."/>
            <person name="Webber J."/>
            <person name="Heerema R.J."/>
            <person name="Klein P."/>
            <person name="Conner P."/>
            <person name="Grauke L."/>
            <person name="Grimwood J."/>
            <person name="Schmutz J."/>
            <person name="Randall J.J."/>
        </authorList>
    </citation>
    <scope>NUCLEOTIDE SEQUENCE</scope>
    <source>
        <tissue evidence="1">Leaf</tissue>
    </source>
</reference>
<protein>
    <submittedName>
        <fullName evidence="1">Uncharacterized protein</fullName>
    </submittedName>
</protein>
<dbReference type="EMBL" id="CM031838">
    <property type="protein sequence ID" value="KAG6678391.1"/>
    <property type="molecule type" value="Genomic_DNA"/>
</dbReference>
<dbReference type="AlphaFoldDB" id="A0A922AGB1"/>
<organism evidence="1 2">
    <name type="scientific">Carya illinoinensis</name>
    <name type="common">Pecan</name>
    <dbReference type="NCBI Taxonomy" id="32201"/>
    <lineage>
        <taxon>Eukaryota</taxon>
        <taxon>Viridiplantae</taxon>
        <taxon>Streptophyta</taxon>
        <taxon>Embryophyta</taxon>
        <taxon>Tracheophyta</taxon>
        <taxon>Spermatophyta</taxon>
        <taxon>Magnoliopsida</taxon>
        <taxon>eudicotyledons</taxon>
        <taxon>Gunneridae</taxon>
        <taxon>Pentapetalae</taxon>
        <taxon>rosids</taxon>
        <taxon>fabids</taxon>
        <taxon>Fagales</taxon>
        <taxon>Juglandaceae</taxon>
        <taxon>Carya</taxon>
    </lineage>
</organism>
<proteinExistence type="predicted"/>
<comment type="caution">
    <text evidence="1">The sequence shown here is derived from an EMBL/GenBank/DDBJ whole genome shotgun (WGS) entry which is preliminary data.</text>
</comment>
<accession>A0A922AGB1</accession>
<sequence>MVTSLQFFEKKQMALTFFLASLGLFLFQLLKSTFTDSVFSLVGFEENGNSCRECVPYQIRSMVDYSQHEITYGQCLDSLQNLEYLNLNGCQKISNVGIEAITNVCPTLKVFSMY</sequence>
<name>A0A922AGB1_CARIL</name>
<dbReference type="Proteomes" id="UP000811246">
    <property type="component" value="Chromosome 14"/>
</dbReference>
<gene>
    <name evidence="1" type="ORF">I3842_14G078000</name>
</gene>
<evidence type="ECO:0000313" key="2">
    <source>
        <dbReference type="Proteomes" id="UP000811246"/>
    </source>
</evidence>
<evidence type="ECO:0000313" key="1">
    <source>
        <dbReference type="EMBL" id="KAG6678391.1"/>
    </source>
</evidence>